<dbReference type="AlphaFoldDB" id="A0A6S7KZS0"/>
<gene>
    <name evidence="1" type="ORF">PACLA_8A017463</name>
</gene>
<dbReference type="EMBL" id="CACRXK020017917">
    <property type="protein sequence ID" value="CAB4031822.1"/>
    <property type="molecule type" value="Genomic_DNA"/>
</dbReference>
<organism evidence="1 2">
    <name type="scientific">Paramuricea clavata</name>
    <name type="common">Red gorgonian</name>
    <name type="synonym">Violescent sea-whip</name>
    <dbReference type="NCBI Taxonomy" id="317549"/>
    <lineage>
        <taxon>Eukaryota</taxon>
        <taxon>Metazoa</taxon>
        <taxon>Cnidaria</taxon>
        <taxon>Anthozoa</taxon>
        <taxon>Octocorallia</taxon>
        <taxon>Malacalcyonacea</taxon>
        <taxon>Plexauridae</taxon>
        <taxon>Paramuricea</taxon>
    </lineage>
</organism>
<reference evidence="1" key="1">
    <citation type="submission" date="2020-04" db="EMBL/GenBank/DDBJ databases">
        <authorList>
            <person name="Alioto T."/>
            <person name="Alioto T."/>
            <person name="Gomez Garrido J."/>
        </authorList>
    </citation>
    <scope>NUCLEOTIDE SEQUENCE</scope>
    <source>
        <strain evidence="1">A484AB</strain>
    </source>
</reference>
<name>A0A6S7KZS0_PARCT</name>
<dbReference type="Proteomes" id="UP001152795">
    <property type="component" value="Unassembled WGS sequence"/>
</dbReference>
<protein>
    <submittedName>
        <fullName evidence="1">Uncharacterized protein</fullName>
    </submittedName>
</protein>
<evidence type="ECO:0000313" key="1">
    <source>
        <dbReference type="EMBL" id="CAB4031822.1"/>
    </source>
</evidence>
<proteinExistence type="predicted"/>
<keyword evidence="2" id="KW-1185">Reference proteome</keyword>
<accession>A0A6S7KZS0</accession>
<sequence>MKGILVALVILQLVLLSKGSSSLPKTPKSCPRNPMLEEWKEAVKQSLATKTGREKRQSATGFPINSCYIFGLFESREDDYVYKPLSDCCEQCRHPKFANCMKSHQLYLCVSRAHKCTCECRENHLSELAGSDNTRSIELQRFKGPGICEKKTCDSKQCCVENQCVKLNVRKDRT</sequence>
<comment type="caution">
    <text evidence="1">The sequence shown here is derived from an EMBL/GenBank/DDBJ whole genome shotgun (WGS) entry which is preliminary data.</text>
</comment>
<evidence type="ECO:0000313" key="2">
    <source>
        <dbReference type="Proteomes" id="UP001152795"/>
    </source>
</evidence>